<evidence type="ECO:0000313" key="2">
    <source>
        <dbReference type="Proteomes" id="UP000007845"/>
    </source>
</evidence>
<dbReference type="HOGENOM" id="CLU_586265_0_0_7"/>
<dbReference type="SUPFAM" id="SSF53756">
    <property type="entry name" value="UDP-Glycosyltransferase/glycogen phosphorylase"/>
    <property type="match status" value="1"/>
</dbReference>
<sequence length="466" mass="51963">MSQRILIGTAEIARSTYNLTLGFRELGYEVDSLVYHKSRLYADLDYTLSEVDFLEETTYPVNEAGEVEACPPPSFYEFVEPYDIIVCVSGTSLLPRMTDLPILKGLGKTVLARHCGTEVRDYELAKIFWTDYGRFYPYYQGDVDTPKIECATEADLLSLSRYHPALANKMHNVRTSERFADAVFSGPPSHTLGLRPYFQSGPLIDVSHIRCRIPGREVPVILHAPSSALYKQTDAIVAMLDELAGEGLRFELRILQEVPNHEVCRAITEADIVIDELSCGSGLFAFEGMAGGCAVLGGHDGVSSPLPRNRPVLNIDKDNFKNAVRKVVRDVRFRTDLAEMGRAYIDAGYSAPPAIAQYMLDAVDRDRQGRCDLYPTLFTDRGTIPEGEPMPGYLRKRNLEILLRHGAHPDTDLRRLLAAGLLPADAGERLGQVPRWDVSRLKEEGPWVLMPEDADFGSPRKVPVVD</sequence>
<dbReference type="Proteomes" id="UP000007845">
    <property type="component" value="Chromosome"/>
</dbReference>
<evidence type="ECO:0000313" key="1">
    <source>
        <dbReference type="EMBL" id="EGB15635.1"/>
    </source>
</evidence>
<protein>
    <submittedName>
        <fullName evidence="1">Uncharacterized protein</fullName>
    </submittedName>
</protein>
<dbReference type="STRING" id="641491.DND132_2432"/>
<dbReference type="RefSeq" id="WP_014323061.1">
    <property type="nucleotide sequence ID" value="NC_016803.1"/>
</dbReference>
<dbReference type="eggNOG" id="COG0438">
    <property type="taxonomic scope" value="Bacteria"/>
</dbReference>
<dbReference type="KEGG" id="ddn:DND132_2432"/>
<accession>F0JC62</accession>
<gene>
    <name evidence="1" type="ORF">DND132_2432</name>
</gene>
<proteinExistence type="predicted"/>
<dbReference type="EMBL" id="CP003220">
    <property type="protein sequence ID" value="EGB15635.1"/>
    <property type="molecule type" value="Genomic_DNA"/>
</dbReference>
<reference evidence="1 2" key="1">
    <citation type="journal article" date="2011" name="J. Bacteriol.">
        <title>Genome sequence of the mercury-methylating strain Desulfovibrio desulfuricans ND132.</title>
        <authorList>
            <person name="Brown S.D."/>
            <person name="Gilmour C.C."/>
            <person name="Kucken A.M."/>
            <person name="Wall J.D."/>
            <person name="Elias D.A."/>
            <person name="Brandt C.C."/>
            <person name="Podar M."/>
            <person name="Chertkov O."/>
            <person name="Held B."/>
            <person name="Bruce D.C."/>
            <person name="Detter J.C."/>
            <person name="Tapia R."/>
            <person name="Han C.S."/>
            <person name="Goodwin L.A."/>
            <person name="Cheng J.F."/>
            <person name="Pitluck S."/>
            <person name="Woyke T."/>
            <person name="Mikhailova N."/>
            <person name="Ivanova N.N."/>
            <person name="Han J."/>
            <person name="Lucas S."/>
            <person name="Lapidus A.L."/>
            <person name="Land M.L."/>
            <person name="Hauser L.J."/>
            <person name="Palumbo A.V."/>
        </authorList>
    </citation>
    <scope>NUCLEOTIDE SEQUENCE [LARGE SCALE GENOMIC DNA]</scope>
    <source>
        <strain evidence="1 2">ND132</strain>
    </source>
</reference>
<dbReference type="OrthoDB" id="9809622at2"/>
<dbReference type="AlphaFoldDB" id="F0JC62"/>
<name>F0JC62_9BACT</name>
<organism evidence="1 2">
    <name type="scientific">Pseudodesulfovibrio mercurii</name>
    <dbReference type="NCBI Taxonomy" id="641491"/>
    <lineage>
        <taxon>Bacteria</taxon>
        <taxon>Pseudomonadati</taxon>
        <taxon>Thermodesulfobacteriota</taxon>
        <taxon>Desulfovibrionia</taxon>
        <taxon>Desulfovibrionales</taxon>
        <taxon>Desulfovibrionaceae</taxon>
    </lineage>
</organism>
<keyword evidence="2" id="KW-1185">Reference proteome</keyword>